<dbReference type="EMBL" id="CP009249">
    <property type="protein sequence ID" value="APT91661.1"/>
    <property type="molecule type" value="Genomic_DNA"/>
</dbReference>
<proteinExistence type="predicted"/>
<dbReference type="Proteomes" id="UP000185491">
    <property type="component" value="Chromosome"/>
</dbReference>
<name>A0A1L7D121_9CORY</name>
<dbReference type="OrthoDB" id="4416874at2"/>
<evidence type="ECO:0000313" key="2">
    <source>
        <dbReference type="Proteomes" id="UP000185491"/>
    </source>
</evidence>
<gene>
    <name evidence="1" type="ORF">CPHO_00525</name>
</gene>
<organism evidence="1 2">
    <name type="scientific">Corynebacterium phocae</name>
    <dbReference type="NCBI Taxonomy" id="161895"/>
    <lineage>
        <taxon>Bacteria</taxon>
        <taxon>Bacillati</taxon>
        <taxon>Actinomycetota</taxon>
        <taxon>Actinomycetes</taxon>
        <taxon>Mycobacteriales</taxon>
        <taxon>Corynebacteriaceae</taxon>
        <taxon>Corynebacterium</taxon>
    </lineage>
</organism>
<protein>
    <submittedName>
        <fullName evidence="1">Uncharacterized protein</fullName>
    </submittedName>
</protein>
<dbReference type="AlphaFoldDB" id="A0A1L7D121"/>
<evidence type="ECO:0000313" key="1">
    <source>
        <dbReference type="EMBL" id="APT91661.1"/>
    </source>
</evidence>
<dbReference type="RefSeq" id="WP_075732311.1">
    <property type="nucleotide sequence ID" value="NZ_CP009249.1"/>
</dbReference>
<dbReference type="KEGG" id="cpho:CPHO_00525"/>
<keyword evidence="2" id="KW-1185">Reference proteome</keyword>
<sequence>MSTPLINFISPEDARAELEKLESIIGGDLEEFERRAYRYELTATERATWDRIQDLRWLLDID</sequence>
<reference evidence="1 2" key="1">
    <citation type="submission" date="2014-08" db="EMBL/GenBank/DDBJ databases">
        <title>Complete genome sequence of Corynebacterium phocae M408/89/1(T)(=DSM 44612(T)), isolated from the common seal (Phoca vitulina).</title>
        <authorList>
            <person name="Ruckert C."/>
            <person name="Albersmeier A."/>
            <person name="Winkler A."/>
            <person name="Kalinowski J."/>
        </authorList>
    </citation>
    <scope>NUCLEOTIDE SEQUENCE [LARGE SCALE GENOMIC DNA]</scope>
    <source>
        <strain evidence="1 2">M408/89/1</strain>
    </source>
</reference>
<accession>A0A1L7D121</accession>